<dbReference type="SUPFAM" id="SSF46894">
    <property type="entry name" value="C-terminal effector domain of the bipartite response regulators"/>
    <property type="match status" value="1"/>
</dbReference>
<sequence>MSGRMGGPVAAEDCSVVRVGMVDDHPSPVWGIERILDRQPDLELVCSASTVGGLLQQDIDMDLVILDLRLDDGTTPGENVARLTEEGIGTVVYTSGEHPDLLRSAARAGTLGVVLKSASEREIVDAVRAASSGHAVLTTEWAAAIDADPDLAAVDLSPQLQRVLTLYASGETSAGVGTALGVTAETVNEYLKRIRQKYAAAGRPTRTKLDLFKRAVEDGWLPLPGRRPAPAPDRSSRRGGIGRTTD</sequence>
<dbReference type="InterPro" id="IPR011006">
    <property type="entry name" value="CheY-like_superfamily"/>
</dbReference>
<name>A0A6L7GMU8_9ACTN</name>
<dbReference type="GO" id="GO:0006355">
    <property type="term" value="P:regulation of DNA-templated transcription"/>
    <property type="evidence" value="ECO:0007669"/>
    <property type="project" value="InterPro"/>
</dbReference>
<keyword evidence="2" id="KW-0238">DNA-binding</keyword>
<dbReference type="PANTHER" id="PTHR43214">
    <property type="entry name" value="TWO-COMPONENT RESPONSE REGULATOR"/>
    <property type="match status" value="1"/>
</dbReference>
<dbReference type="EMBL" id="WMBR01000001">
    <property type="protein sequence ID" value="MXP20511.1"/>
    <property type="molecule type" value="Genomic_DNA"/>
</dbReference>
<dbReference type="GO" id="GO:0003677">
    <property type="term" value="F:DNA binding"/>
    <property type="evidence" value="ECO:0007669"/>
    <property type="project" value="UniProtKB-KW"/>
</dbReference>
<dbReference type="PROSITE" id="PS00622">
    <property type="entry name" value="HTH_LUXR_1"/>
    <property type="match status" value="1"/>
</dbReference>
<dbReference type="Gene3D" id="1.10.10.10">
    <property type="entry name" value="Winged helix-like DNA-binding domain superfamily/Winged helix DNA-binding domain"/>
    <property type="match status" value="1"/>
</dbReference>
<organism evidence="6 7">
    <name type="scientific">Gordonia mangrovi</name>
    <dbReference type="NCBI Taxonomy" id="2665643"/>
    <lineage>
        <taxon>Bacteria</taxon>
        <taxon>Bacillati</taxon>
        <taxon>Actinomycetota</taxon>
        <taxon>Actinomycetes</taxon>
        <taxon>Mycobacteriales</taxon>
        <taxon>Gordoniaceae</taxon>
        <taxon>Gordonia</taxon>
    </lineage>
</organism>
<gene>
    <name evidence="6" type="ORF">GIY30_03955</name>
</gene>
<dbReference type="PANTHER" id="PTHR43214:SF43">
    <property type="entry name" value="TWO-COMPONENT RESPONSE REGULATOR"/>
    <property type="match status" value="1"/>
</dbReference>
<dbReference type="Pfam" id="PF00196">
    <property type="entry name" value="GerE"/>
    <property type="match status" value="1"/>
</dbReference>
<dbReference type="InterPro" id="IPR016032">
    <property type="entry name" value="Sig_transdc_resp-reg_C-effctor"/>
</dbReference>
<keyword evidence="7" id="KW-1185">Reference proteome</keyword>
<dbReference type="SUPFAM" id="SSF52172">
    <property type="entry name" value="CheY-like"/>
    <property type="match status" value="1"/>
</dbReference>
<dbReference type="RefSeq" id="WP_160900644.1">
    <property type="nucleotide sequence ID" value="NZ_CP102850.1"/>
</dbReference>
<dbReference type="PROSITE" id="PS50110">
    <property type="entry name" value="RESPONSE_REGULATORY"/>
    <property type="match status" value="1"/>
</dbReference>
<feature type="modified residue" description="4-aspartylphosphate" evidence="3">
    <location>
        <position position="67"/>
    </location>
</feature>
<keyword evidence="1 3" id="KW-0597">Phosphoprotein</keyword>
<feature type="domain" description="Response regulatory" evidence="5">
    <location>
        <begin position="18"/>
        <end position="131"/>
    </location>
</feature>
<dbReference type="InterPro" id="IPR036388">
    <property type="entry name" value="WH-like_DNA-bd_sf"/>
</dbReference>
<accession>A0A6L7GMU8</accession>
<dbReference type="SMART" id="SM00421">
    <property type="entry name" value="HTH_LUXR"/>
    <property type="match status" value="1"/>
</dbReference>
<evidence type="ECO:0000256" key="1">
    <source>
        <dbReference type="ARBA" id="ARBA00022553"/>
    </source>
</evidence>
<reference evidence="6 7" key="1">
    <citation type="submission" date="2019-11" db="EMBL/GenBank/DDBJ databases">
        <title>Gordonia sp. nov., a novel actinobacterium isolated from mangrove soil in Hainan.</title>
        <authorList>
            <person name="Huang X."/>
            <person name="Xie Y."/>
            <person name="Chu X."/>
            <person name="Xiao K."/>
        </authorList>
    </citation>
    <scope>NUCLEOTIDE SEQUENCE [LARGE SCALE GENOMIC DNA]</scope>
    <source>
        <strain evidence="6 7">HNM0687</strain>
    </source>
</reference>
<dbReference type="AlphaFoldDB" id="A0A6L7GMU8"/>
<protein>
    <submittedName>
        <fullName evidence="6">Response regulator</fullName>
    </submittedName>
</protein>
<dbReference type="InterPro" id="IPR058245">
    <property type="entry name" value="NreC/VraR/RcsB-like_REC"/>
</dbReference>
<evidence type="ECO:0000313" key="7">
    <source>
        <dbReference type="Proteomes" id="UP000475545"/>
    </source>
</evidence>
<evidence type="ECO:0000256" key="4">
    <source>
        <dbReference type="SAM" id="MobiDB-lite"/>
    </source>
</evidence>
<dbReference type="CDD" id="cd17535">
    <property type="entry name" value="REC_NarL-like"/>
    <property type="match status" value="1"/>
</dbReference>
<evidence type="ECO:0000256" key="2">
    <source>
        <dbReference type="ARBA" id="ARBA00023125"/>
    </source>
</evidence>
<evidence type="ECO:0000256" key="3">
    <source>
        <dbReference type="PROSITE-ProRule" id="PRU00169"/>
    </source>
</evidence>
<dbReference type="InterPro" id="IPR000792">
    <property type="entry name" value="Tscrpt_reg_LuxR_C"/>
</dbReference>
<dbReference type="GO" id="GO:0000160">
    <property type="term" value="P:phosphorelay signal transduction system"/>
    <property type="evidence" value="ECO:0007669"/>
    <property type="project" value="InterPro"/>
</dbReference>
<evidence type="ECO:0000259" key="5">
    <source>
        <dbReference type="PROSITE" id="PS50110"/>
    </source>
</evidence>
<evidence type="ECO:0000313" key="6">
    <source>
        <dbReference type="EMBL" id="MXP20511.1"/>
    </source>
</evidence>
<dbReference type="Proteomes" id="UP000475545">
    <property type="component" value="Unassembled WGS sequence"/>
</dbReference>
<dbReference type="Gene3D" id="3.40.50.2300">
    <property type="match status" value="1"/>
</dbReference>
<dbReference type="InterPro" id="IPR039420">
    <property type="entry name" value="WalR-like"/>
</dbReference>
<proteinExistence type="predicted"/>
<dbReference type="InterPro" id="IPR001789">
    <property type="entry name" value="Sig_transdc_resp-reg_receiver"/>
</dbReference>
<comment type="caution">
    <text evidence="6">The sequence shown here is derived from an EMBL/GenBank/DDBJ whole genome shotgun (WGS) entry which is preliminary data.</text>
</comment>
<feature type="region of interest" description="Disordered" evidence="4">
    <location>
        <begin position="220"/>
        <end position="246"/>
    </location>
</feature>